<comment type="caution">
    <text evidence="1">The sequence shown here is derived from an EMBL/GenBank/DDBJ whole genome shotgun (WGS) entry which is preliminary data.</text>
</comment>
<reference evidence="1 2" key="1">
    <citation type="submission" date="2021-06" db="EMBL/GenBank/DDBJ databases">
        <authorList>
            <person name="Kallberg Y."/>
            <person name="Tangrot J."/>
            <person name="Rosling A."/>
        </authorList>
    </citation>
    <scope>NUCLEOTIDE SEQUENCE [LARGE SCALE GENOMIC DNA]</scope>
    <source>
        <strain evidence="1 2">120-4 pot B 10/14</strain>
    </source>
</reference>
<evidence type="ECO:0000313" key="1">
    <source>
        <dbReference type="EMBL" id="CAG8518879.1"/>
    </source>
</evidence>
<protein>
    <submittedName>
        <fullName evidence="1">19075_t:CDS:1</fullName>
    </submittedName>
</protein>
<gene>
    <name evidence="1" type="ORF">GMARGA_LOCUS3051</name>
</gene>
<organism evidence="1 2">
    <name type="scientific">Gigaspora margarita</name>
    <dbReference type="NCBI Taxonomy" id="4874"/>
    <lineage>
        <taxon>Eukaryota</taxon>
        <taxon>Fungi</taxon>
        <taxon>Fungi incertae sedis</taxon>
        <taxon>Mucoromycota</taxon>
        <taxon>Glomeromycotina</taxon>
        <taxon>Glomeromycetes</taxon>
        <taxon>Diversisporales</taxon>
        <taxon>Gigasporaceae</taxon>
        <taxon>Gigaspora</taxon>
    </lineage>
</organism>
<dbReference type="EMBL" id="CAJVQB010001054">
    <property type="protein sequence ID" value="CAG8518879.1"/>
    <property type="molecule type" value="Genomic_DNA"/>
</dbReference>
<dbReference type="Proteomes" id="UP000789901">
    <property type="component" value="Unassembled WGS sequence"/>
</dbReference>
<keyword evidence="2" id="KW-1185">Reference proteome</keyword>
<name>A0ABM8W3Z5_GIGMA</name>
<evidence type="ECO:0000313" key="2">
    <source>
        <dbReference type="Proteomes" id="UP000789901"/>
    </source>
</evidence>
<accession>A0ABM8W3Z5</accession>
<sequence length="42" mass="4719">MSIGSNEGISVYSDVKEEYFDKVEKINSIKSSCSKESVDETR</sequence>
<proteinExistence type="predicted"/>